<accession>A0ABW0PUL0</accession>
<gene>
    <name evidence="4" type="ORF">ACFPP9_08385</name>
</gene>
<evidence type="ECO:0000313" key="4">
    <source>
        <dbReference type="EMBL" id="MFC5515783.1"/>
    </source>
</evidence>
<dbReference type="EMBL" id="JBHSML010000003">
    <property type="protein sequence ID" value="MFC5515783.1"/>
    <property type="molecule type" value="Genomic_DNA"/>
</dbReference>
<evidence type="ECO:0000256" key="1">
    <source>
        <dbReference type="ARBA" id="ARBA00022723"/>
    </source>
</evidence>
<keyword evidence="1" id="KW-0479">Metal-binding</keyword>
<name>A0ABW0PUL0_9HYPH</name>
<protein>
    <submittedName>
        <fullName evidence="4">DUF971 domain-containing protein</fullName>
    </submittedName>
</protein>
<comment type="caution">
    <text evidence="4">The sequence shown here is derived from an EMBL/GenBank/DDBJ whole genome shotgun (WGS) entry which is preliminary data.</text>
</comment>
<dbReference type="RefSeq" id="WP_266341990.1">
    <property type="nucleotide sequence ID" value="NZ_JAPKNH010000001.1"/>
</dbReference>
<evidence type="ECO:0000256" key="2">
    <source>
        <dbReference type="ARBA" id="ARBA00023004"/>
    </source>
</evidence>
<keyword evidence="5" id="KW-1185">Reference proteome</keyword>
<dbReference type="InterPro" id="IPR038492">
    <property type="entry name" value="GBBH-like_N_sf"/>
</dbReference>
<evidence type="ECO:0000259" key="3">
    <source>
        <dbReference type="Pfam" id="PF06155"/>
    </source>
</evidence>
<feature type="domain" description="Gamma-butyrobetaine hydroxylase-like N-terminal" evidence="3">
    <location>
        <begin position="12"/>
        <end position="95"/>
    </location>
</feature>
<dbReference type="PANTHER" id="PTHR35303:SF5">
    <property type="entry name" value="OS02G0197800 PROTEIN"/>
    <property type="match status" value="1"/>
</dbReference>
<dbReference type="InterPro" id="IPR010376">
    <property type="entry name" value="GBBH-like_N"/>
</dbReference>
<evidence type="ECO:0000313" key="5">
    <source>
        <dbReference type="Proteomes" id="UP001596150"/>
    </source>
</evidence>
<reference evidence="5" key="1">
    <citation type="journal article" date="2019" name="Int. J. Syst. Evol. Microbiol.">
        <title>The Global Catalogue of Microorganisms (GCM) 10K type strain sequencing project: providing services to taxonomists for standard genome sequencing and annotation.</title>
        <authorList>
            <consortium name="The Broad Institute Genomics Platform"/>
            <consortium name="The Broad Institute Genome Sequencing Center for Infectious Disease"/>
            <person name="Wu L."/>
            <person name="Ma J."/>
        </authorList>
    </citation>
    <scope>NUCLEOTIDE SEQUENCE [LARGE SCALE GENOMIC DNA]</scope>
    <source>
        <strain evidence="5">KACC 12633</strain>
    </source>
</reference>
<dbReference type="Pfam" id="PF06155">
    <property type="entry name" value="GBBH-like_N"/>
    <property type="match status" value="1"/>
</dbReference>
<keyword evidence="2" id="KW-0408">Iron</keyword>
<sequence length="123" mass="13917">MNTTTTPWPTEIRLSPDKRILTVTFEDGARYELAAEYLRVTSPSAEVQGHNKAQKQTVPGKIDVTIASIQPVGNYAIRLIFDDGHDTGLFTWTYLAELGRDHDKLWATYQAELQEKGLSRSRH</sequence>
<organism evidence="4 5">
    <name type="scientific">Kaistia terrae</name>
    <dbReference type="NCBI Taxonomy" id="537017"/>
    <lineage>
        <taxon>Bacteria</taxon>
        <taxon>Pseudomonadati</taxon>
        <taxon>Pseudomonadota</taxon>
        <taxon>Alphaproteobacteria</taxon>
        <taxon>Hyphomicrobiales</taxon>
        <taxon>Kaistiaceae</taxon>
        <taxon>Kaistia</taxon>
    </lineage>
</organism>
<dbReference type="Gene3D" id="3.30.2020.30">
    <property type="match status" value="1"/>
</dbReference>
<proteinExistence type="predicted"/>
<dbReference type="Proteomes" id="UP001596150">
    <property type="component" value="Unassembled WGS sequence"/>
</dbReference>
<dbReference type="PANTHER" id="PTHR35303">
    <property type="entry name" value="OS02G0197800 PROTEIN"/>
    <property type="match status" value="1"/>
</dbReference>